<dbReference type="Pfam" id="PF12796">
    <property type="entry name" value="Ank_2"/>
    <property type="match status" value="1"/>
</dbReference>
<evidence type="ECO:0000313" key="5">
    <source>
        <dbReference type="EMBL" id="KAF7428892.1"/>
    </source>
</evidence>
<evidence type="ECO:0000256" key="1">
    <source>
        <dbReference type="ARBA" id="ARBA00022737"/>
    </source>
</evidence>
<evidence type="ECO:0000313" key="6">
    <source>
        <dbReference type="Proteomes" id="UP000623687"/>
    </source>
</evidence>
<evidence type="ECO:0008006" key="7">
    <source>
        <dbReference type="Google" id="ProtNLM"/>
    </source>
</evidence>
<dbReference type="Gene3D" id="1.25.40.20">
    <property type="entry name" value="Ankyrin repeat-containing domain"/>
    <property type="match status" value="1"/>
</dbReference>
<dbReference type="PROSITE" id="PS50088">
    <property type="entry name" value="ANK_REPEAT"/>
    <property type="match status" value="2"/>
</dbReference>
<dbReference type="InterPro" id="IPR002110">
    <property type="entry name" value="Ankyrin_rpt"/>
</dbReference>
<dbReference type="GO" id="GO:0085020">
    <property type="term" value="P:protein K6-linked ubiquitination"/>
    <property type="evidence" value="ECO:0007669"/>
    <property type="project" value="TreeGrafter"/>
</dbReference>
<evidence type="ECO:0000256" key="4">
    <source>
        <dbReference type="SAM" id="MobiDB-lite"/>
    </source>
</evidence>
<keyword evidence="1" id="KW-0677">Repeat</keyword>
<dbReference type="PANTHER" id="PTHR24171">
    <property type="entry name" value="ANKYRIN REPEAT DOMAIN-CONTAINING PROTEIN 39-RELATED"/>
    <property type="match status" value="1"/>
</dbReference>
<protein>
    <recommendedName>
        <fullName evidence="7">Ankyrin</fullName>
    </recommendedName>
</protein>
<evidence type="ECO:0000256" key="2">
    <source>
        <dbReference type="ARBA" id="ARBA00023043"/>
    </source>
</evidence>
<dbReference type="EMBL" id="JACETU010000005">
    <property type="protein sequence ID" value="KAF7428892.1"/>
    <property type="molecule type" value="Genomic_DNA"/>
</dbReference>
<feature type="repeat" description="ANK" evidence="3">
    <location>
        <begin position="43"/>
        <end position="64"/>
    </location>
</feature>
<dbReference type="GO" id="GO:0004842">
    <property type="term" value="F:ubiquitin-protein transferase activity"/>
    <property type="evidence" value="ECO:0007669"/>
    <property type="project" value="TreeGrafter"/>
</dbReference>
<dbReference type="AlphaFoldDB" id="A0A8H6ZZI0"/>
<dbReference type="RefSeq" id="XP_036631264.1">
    <property type="nucleotide sequence ID" value="XM_036777644.1"/>
</dbReference>
<dbReference type="GeneID" id="59377942"/>
<feature type="repeat" description="ANK" evidence="3">
    <location>
        <begin position="78"/>
        <end position="100"/>
    </location>
</feature>
<dbReference type="SMART" id="SM00248">
    <property type="entry name" value="ANK"/>
    <property type="match status" value="2"/>
</dbReference>
<comment type="caution">
    <text evidence="5">The sequence shown here is derived from an EMBL/GenBank/DDBJ whole genome shotgun (WGS) entry which is preliminary data.</text>
</comment>
<dbReference type="Proteomes" id="UP000623687">
    <property type="component" value="Unassembled WGS sequence"/>
</dbReference>
<dbReference type="PROSITE" id="PS50297">
    <property type="entry name" value="ANK_REP_REGION"/>
    <property type="match status" value="2"/>
</dbReference>
<proteinExistence type="predicted"/>
<keyword evidence="6" id="KW-1185">Reference proteome</keyword>
<reference evidence="5" key="1">
    <citation type="submission" date="2019-07" db="EMBL/GenBank/DDBJ databases">
        <authorList>
            <person name="Palmer J.M."/>
        </authorList>
    </citation>
    <scope>NUCLEOTIDE SEQUENCE</scope>
    <source>
        <strain evidence="5">PC9</strain>
    </source>
</reference>
<organism evidence="5 6">
    <name type="scientific">Pleurotus ostreatus</name>
    <name type="common">Oyster mushroom</name>
    <name type="synonym">White-rot fungus</name>
    <dbReference type="NCBI Taxonomy" id="5322"/>
    <lineage>
        <taxon>Eukaryota</taxon>
        <taxon>Fungi</taxon>
        <taxon>Dikarya</taxon>
        <taxon>Basidiomycota</taxon>
        <taxon>Agaricomycotina</taxon>
        <taxon>Agaricomycetes</taxon>
        <taxon>Agaricomycetidae</taxon>
        <taxon>Agaricales</taxon>
        <taxon>Pleurotineae</taxon>
        <taxon>Pleurotaceae</taxon>
        <taxon>Pleurotus</taxon>
    </lineage>
</organism>
<feature type="region of interest" description="Disordered" evidence="4">
    <location>
        <begin position="144"/>
        <end position="166"/>
    </location>
</feature>
<dbReference type="PANTHER" id="PTHR24171:SF8">
    <property type="entry name" value="BRCA1-ASSOCIATED RING DOMAIN PROTEIN 1"/>
    <property type="match status" value="1"/>
</dbReference>
<accession>A0A8H6ZZI0</accession>
<evidence type="ECO:0000256" key="3">
    <source>
        <dbReference type="PROSITE-ProRule" id="PRU00023"/>
    </source>
</evidence>
<dbReference type="OrthoDB" id="10057496at2759"/>
<gene>
    <name evidence="5" type="ORF">PC9H_008124</name>
</gene>
<dbReference type="InterPro" id="IPR036770">
    <property type="entry name" value="Ankyrin_rpt-contain_sf"/>
</dbReference>
<dbReference type="SUPFAM" id="SSF48403">
    <property type="entry name" value="Ankyrin repeat"/>
    <property type="match status" value="1"/>
</dbReference>
<name>A0A8H6ZZI0_PLEOS</name>
<dbReference type="VEuPathDB" id="FungiDB:PC9H_008124"/>
<sequence>MAAPNDEEKEDLLLACRYGDLQDVQQFVAQFGAEGLASIQDDNANTVLHMACGNGHLDILQYLLPIVPSSLISAQNTSKSTPLHWAALNAHLEIVQALVKFEGGPGIDLIDIKNTAGRTPLGEAELAGWDEGAAWLVRMMNLDAGDGENKEGEDSEAGGAEDIAAQDIEVEIQDADGKIARMTIGGNQSS</sequence>
<keyword evidence="2 3" id="KW-0040">ANK repeat</keyword>